<dbReference type="Proteomes" id="UP000759298">
    <property type="component" value="Unassembled WGS sequence"/>
</dbReference>
<gene>
    <name evidence="2" type="ORF">KYN89_11690</name>
</gene>
<keyword evidence="3" id="KW-1185">Reference proteome</keyword>
<organism evidence="2 3">
    <name type="scientific">Alteriqipengyuania abyssalis</name>
    <dbReference type="NCBI Taxonomy" id="2860200"/>
    <lineage>
        <taxon>Bacteria</taxon>
        <taxon>Pseudomonadati</taxon>
        <taxon>Pseudomonadota</taxon>
        <taxon>Alphaproteobacteria</taxon>
        <taxon>Sphingomonadales</taxon>
        <taxon>Erythrobacteraceae</taxon>
        <taxon>Alteriqipengyuania</taxon>
    </lineage>
</organism>
<protein>
    <submittedName>
        <fullName evidence="2">Nuclear transport factor 2 family protein</fullName>
    </submittedName>
</protein>
<proteinExistence type="predicted"/>
<evidence type="ECO:0000313" key="3">
    <source>
        <dbReference type="Proteomes" id="UP000759298"/>
    </source>
</evidence>
<name>A0ABS7PF54_9SPHN</name>
<dbReference type="SUPFAM" id="SSF54427">
    <property type="entry name" value="NTF2-like"/>
    <property type="match status" value="1"/>
</dbReference>
<feature type="domain" description="SnoaL-like" evidence="1">
    <location>
        <begin position="6"/>
        <end position="130"/>
    </location>
</feature>
<dbReference type="Gene3D" id="3.10.450.50">
    <property type="match status" value="1"/>
</dbReference>
<dbReference type="InterPro" id="IPR032710">
    <property type="entry name" value="NTF2-like_dom_sf"/>
</dbReference>
<dbReference type="RefSeq" id="WP_222825223.1">
    <property type="nucleotide sequence ID" value="NZ_JAHWXP010000003.1"/>
</dbReference>
<reference evidence="2 3" key="1">
    <citation type="submission" date="2021-07" db="EMBL/GenBank/DDBJ databases">
        <title>Alteriqipengyuania abyssalis NZ-12B nov, sp.nov isolated from deep sea sponge in pacific ocean.</title>
        <authorList>
            <person name="Tareen S."/>
            <person name="Wink J."/>
        </authorList>
    </citation>
    <scope>NUCLEOTIDE SEQUENCE [LARGE SCALE GENOMIC DNA]</scope>
    <source>
        <strain evidence="2 3">NZ-12B</strain>
    </source>
</reference>
<sequence>MSGTGIEDRLALQDMLVGYCRAIDRRASADDAAAYYVEDGVLDNSAVGAPVAEGRAAVRAMIDGMFTSMASLEHYLSNVLVETGDAETAQLSAYVVAHGQPNGGDAFSMRGAYVVDASKVDGAWRIARLTFTPFG</sequence>
<evidence type="ECO:0000259" key="1">
    <source>
        <dbReference type="Pfam" id="PF13577"/>
    </source>
</evidence>
<dbReference type="EMBL" id="JAHWXP010000003">
    <property type="protein sequence ID" value="MBY8337704.1"/>
    <property type="molecule type" value="Genomic_DNA"/>
</dbReference>
<comment type="caution">
    <text evidence="2">The sequence shown here is derived from an EMBL/GenBank/DDBJ whole genome shotgun (WGS) entry which is preliminary data.</text>
</comment>
<dbReference type="CDD" id="cd00531">
    <property type="entry name" value="NTF2_like"/>
    <property type="match status" value="1"/>
</dbReference>
<dbReference type="InterPro" id="IPR037401">
    <property type="entry name" value="SnoaL-like"/>
</dbReference>
<evidence type="ECO:0000313" key="2">
    <source>
        <dbReference type="EMBL" id="MBY8337704.1"/>
    </source>
</evidence>
<accession>A0ABS7PF54</accession>
<dbReference type="Pfam" id="PF13577">
    <property type="entry name" value="SnoaL_4"/>
    <property type="match status" value="1"/>
</dbReference>